<reference evidence="3 4" key="1">
    <citation type="journal article" date="2019" name="Int. J. Syst. Evol. Microbiol.">
        <title>The Global Catalogue of Microorganisms (GCM) 10K type strain sequencing project: providing services to taxonomists for standard genome sequencing and annotation.</title>
        <authorList>
            <consortium name="The Broad Institute Genomics Platform"/>
            <consortium name="The Broad Institute Genome Sequencing Center for Infectious Disease"/>
            <person name="Wu L."/>
            <person name="Ma J."/>
        </authorList>
    </citation>
    <scope>NUCLEOTIDE SEQUENCE [LARGE SCALE GENOMIC DNA]</scope>
    <source>
        <strain evidence="3 4">JCM 15134</strain>
    </source>
</reference>
<accession>A0ABN1I6H6</accession>
<sequence length="153" mass="17312">MKIGKIAKQTGIPVDTIRYYEKMGLLHAPLRNSNGYRSYNNSHLERLRFIRRCRSLDMSQDEIRQLIHLSETQEADCSEVDALVAHHLQHVRERLQELAQLEQTLVQLQTACASGKAIRECGILAGLHTDLELQDIEAGSHVPGIHGANQDKH</sequence>
<dbReference type="PANTHER" id="PTHR30204:SF92">
    <property type="entry name" value="HTH-TYPE TRANSCRIPTIONAL REGULATOR ZNTR"/>
    <property type="match status" value="1"/>
</dbReference>
<dbReference type="EMBL" id="BAAAET010000002">
    <property type="protein sequence ID" value="GAA0692372.1"/>
    <property type="molecule type" value="Genomic_DNA"/>
</dbReference>
<dbReference type="RefSeq" id="WP_239039920.1">
    <property type="nucleotide sequence ID" value="NZ_BAAAET010000002.1"/>
</dbReference>
<dbReference type="InterPro" id="IPR009061">
    <property type="entry name" value="DNA-bd_dom_put_sf"/>
</dbReference>
<organism evidence="3 4">
    <name type="scientific">Marinobacterium maritimum</name>
    <dbReference type="NCBI Taxonomy" id="500162"/>
    <lineage>
        <taxon>Bacteria</taxon>
        <taxon>Pseudomonadati</taxon>
        <taxon>Pseudomonadota</taxon>
        <taxon>Gammaproteobacteria</taxon>
        <taxon>Oceanospirillales</taxon>
        <taxon>Oceanospirillaceae</taxon>
        <taxon>Marinobacterium</taxon>
    </lineage>
</organism>
<dbReference type="SMART" id="SM00422">
    <property type="entry name" value="HTH_MERR"/>
    <property type="match status" value="1"/>
</dbReference>
<evidence type="ECO:0000259" key="2">
    <source>
        <dbReference type="PROSITE" id="PS50937"/>
    </source>
</evidence>
<dbReference type="PANTHER" id="PTHR30204">
    <property type="entry name" value="REDOX-CYCLING DRUG-SENSING TRANSCRIPTIONAL ACTIVATOR SOXR"/>
    <property type="match status" value="1"/>
</dbReference>
<dbReference type="CDD" id="cd04784">
    <property type="entry name" value="HTH_CadR-PbrR"/>
    <property type="match status" value="1"/>
</dbReference>
<name>A0ABN1I6H6_9GAMM</name>
<dbReference type="InterPro" id="IPR000551">
    <property type="entry name" value="MerR-type_HTH_dom"/>
</dbReference>
<evidence type="ECO:0000256" key="1">
    <source>
        <dbReference type="ARBA" id="ARBA00023125"/>
    </source>
</evidence>
<evidence type="ECO:0000313" key="3">
    <source>
        <dbReference type="EMBL" id="GAA0692372.1"/>
    </source>
</evidence>
<protein>
    <submittedName>
        <fullName evidence="3">Cd(II)/Pb(II)-responsive transcriptional regulator</fullName>
    </submittedName>
</protein>
<keyword evidence="4" id="KW-1185">Reference proteome</keyword>
<comment type="caution">
    <text evidence="3">The sequence shown here is derived from an EMBL/GenBank/DDBJ whole genome shotgun (WGS) entry which is preliminary data.</text>
</comment>
<dbReference type="InterPro" id="IPR011791">
    <property type="entry name" value="CadR-PbrR"/>
</dbReference>
<dbReference type="PRINTS" id="PR00040">
    <property type="entry name" value="HTHMERR"/>
</dbReference>
<feature type="domain" description="HTH merR-type" evidence="2">
    <location>
        <begin position="1"/>
        <end position="69"/>
    </location>
</feature>
<dbReference type="Gene3D" id="1.10.1660.10">
    <property type="match status" value="1"/>
</dbReference>
<dbReference type="Proteomes" id="UP001499915">
    <property type="component" value="Unassembled WGS sequence"/>
</dbReference>
<keyword evidence="1" id="KW-0238">DNA-binding</keyword>
<dbReference type="PROSITE" id="PS50937">
    <property type="entry name" value="HTH_MERR_2"/>
    <property type="match status" value="1"/>
</dbReference>
<gene>
    <name evidence="3" type="primary">cadR_1</name>
    <name evidence="3" type="ORF">GCM10009104_19350</name>
</gene>
<evidence type="ECO:0000313" key="4">
    <source>
        <dbReference type="Proteomes" id="UP001499915"/>
    </source>
</evidence>
<dbReference type="Pfam" id="PF13411">
    <property type="entry name" value="MerR_1"/>
    <property type="match status" value="1"/>
</dbReference>
<dbReference type="SUPFAM" id="SSF46955">
    <property type="entry name" value="Putative DNA-binding domain"/>
    <property type="match status" value="1"/>
</dbReference>
<dbReference type="InterPro" id="IPR047057">
    <property type="entry name" value="MerR_fam"/>
</dbReference>
<proteinExistence type="predicted"/>